<name>A0A9P0QLU2_9ASCO</name>
<dbReference type="InterPro" id="IPR051229">
    <property type="entry name" value="ALYREF_mRNA_export"/>
</dbReference>
<dbReference type="PANTHER" id="PTHR19965">
    <property type="entry name" value="RNA AND EXPORT FACTOR BINDING PROTEIN"/>
    <property type="match status" value="1"/>
</dbReference>
<evidence type="ECO:0000256" key="1">
    <source>
        <dbReference type="ARBA" id="ARBA00022884"/>
    </source>
</evidence>
<dbReference type="SUPFAM" id="SSF54928">
    <property type="entry name" value="RNA-binding domain, RBD"/>
    <property type="match status" value="1"/>
</dbReference>
<evidence type="ECO:0000313" key="5">
    <source>
        <dbReference type="EMBL" id="CAH2351008.1"/>
    </source>
</evidence>
<evidence type="ECO:0000313" key="6">
    <source>
        <dbReference type="Proteomes" id="UP000837801"/>
    </source>
</evidence>
<dbReference type="PROSITE" id="PS50102">
    <property type="entry name" value="RRM"/>
    <property type="match status" value="1"/>
</dbReference>
<keyword evidence="1 2" id="KW-0694">RNA-binding</keyword>
<feature type="compositionally biased region" description="Basic and acidic residues" evidence="3">
    <location>
        <begin position="195"/>
        <end position="209"/>
    </location>
</feature>
<feature type="compositionally biased region" description="Low complexity" evidence="3">
    <location>
        <begin position="222"/>
        <end position="238"/>
    </location>
</feature>
<sequence length="255" mass="27708">MSESNPILEKSLDEIIGDKKPERGHRGPSRGGPRRGGPRNDRSARGRGVNKPDSRNSSRNNARPPRPFNPNRAVPREIASLAGSRPLLRVKNVHPELTGQDLSQLFDGIAAVEFVKFDPSNDSVAYVCFEHSNAKNNSIAISKFDGRMAMGREIAVESTTSLADRIIAAPPRERGSKPVGNNSRDNGNKKPAKQAKKERPPKPVKKSVDDLDDELSAYMAGQAAPEPEQAPAQTETATVEQSEPSADVNDEMTLD</sequence>
<feature type="compositionally biased region" description="Basic and acidic residues" evidence="3">
    <location>
        <begin position="10"/>
        <end position="25"/>
    </location>
</feature>
<feature type="compositionally biased region" description="Low complexity" evidence="3">
    <location>
        <begin position="57"/>
        <end position="73"/>
    </location>
</feature>
<proteinExistence type="predicted"/>
<feature type="region of interest" description="Disordered" evidence="3">
    <location>
        <begin position="1"/>
        <end position="75"/>
    </location>
</feature>
<evidence type="ECO:0000256" key="2">
    <source>
        <dbReference type="PROSITE-ProRule" id="PRU00176"/>
    </source>
</evidence>
<dbReference type="GO" id="GO:0003729">
    <property type="term" value="F:mRNA binding"/>
    <property type="evidence" value="ECO:0007669"/>
    <property type="project" value="TreeGrafter"/>
</dbReference>
<dbReference type="InterPro" id="IPR025715">
    <property type="entry name" value="FoP_C"/>
</dbReference>
<feature type="compositionally biased region" description="Basic and acidic residues" evidence="3">
    <location>
        <begin position="38"/>
        <end position="56"/>
    </location>
</feature>
<protein>
    <recommendedName>
        <fullName evidence="4">RRM domain-containing protein</fullName>
    </recommendedName>
</protein>
<accession>A0A9P0QLU2</accession>
<dbReference type="AlphaFoldDB" id="A0A9P0QLU2"/>
<reference evidence="5" key="1">
    <citation type="submission" date="2022-03" db="EMBL/GenBank/DDBJ databases">
        <authorList>
            <person name="Legras J.-L."/>
            <person name="Devillers H."/>
            <person name="Grondin C."/>
        </authorList>
    </citation>
    <scope>NUCLEOTIDE SEQUENCE</scope>
    <source>
        <strain evidence="5">CLIB 1423</strain>
    </source>
</reference>
<evidence type="ECO:0000259" key="4">
    <source>
        <dbReference type="PROSITE" id="PS50102"/>
    </source>
</evidence>
<comment type="caution">
    <text evidence="5">The sequence shown here is derived from an EMBL/GenBank/DDBJ whole genome shotgun (WGS) entry which is preliminary data.</text>
</comment>
<dbReference type="OrthoDB" id="5382468at2759"/>
<feature type="domain" description="RRM" evidence="4">
    <location>
        <begin position="86"/>
        <end position="161"/>
    </location>
</feature>
<dbReference type="InterPro" id="IPR000504">
    <property type="entry name" value="RRM_dom"/>
</dbReference>
<dbReference type="EMBL" id="CAKXYY010000002">
    <property type="protein sequence ID" value="CAH2351008.1"/>
    <property type="molecule type" value="Genomic_DNA"/>
</dbReference>
<dbReference type="InterPro" id="IPR012677">
    <property type="entry name" value="Nucleotide-bd_a/b_plait_sf"/>
</dbReference>
<dbReference type="Gene3D" id="3.30.70.330">
    <property type="match status" value="1"/>
</dbReference>
<feature type="region of interest" description="Disordered" evidence="3">
    <location>
        <begin position="167"/>
        <end position="255"/>
    </location>
</feature>
<dbReference type="InterPro" id="IPR035979">
    <property type="entry name" value="RBD_domain_sf"/>
</dbReference>
<dbReference type="Proteomes" id="UP000837801">
    <property type="component" value="Unassembled WGS sequence"/>
</dbReference>
<gene>
    <name evidence="5" type="ORF">CLIB1423_02S10176</name>
</gene>
<organism evidence="5 6">
    <name type="scientific">[Candida] railenensis</name>
    <dbReference type="NCBI Taxonomy" id="45579"/>
    <lineage>
        <taxon>Eukaryota</taxon>
        <taxon>Fungi</taxon>
        <taxon>Dikarya</taxon>
        <taxon>Ascomycota</taxon>
        <taxon>Saccharomycotina</taxon>
        <taxon>Pichiomycetes</taxon>
        <taxon>Debaryomycetaceae</taxon>
        <taxon>Kurtzmaniella</taxon>
    </lineage>
</organism>
<keyword evidence="6" id="KW-1185">Reference proteome</keyword>
<dbReference type="Pfam" id="PF13865">
    <property type="entry name" value="FoP_duplication"/>
    <property type="match status" value="1"/>
</dbReference>
<dbReference type="GO" id="GO:0005634">
    <property type="term" value="C:nucleus"/>
    <property type="evidence" value="ECO:0007669"/>
    <property type="project" value="TreeGrafter"/>
</dbReference>
<feature type="compositionally biased region" description="Basic residues" evidence="3">
    <location>
        <begin position="26"/>
        <end position="37"/>
    </location>
</feature>
<evidence type="ECO:0000256" key="3">
    <source>
        <dbReference type="SAM" id="MobiDB-lite"/>
    </source>
</evidence>
<dbReference type="PANTHER" id="PTHR19965:SF82">
    <property type="entry name" value="THO COMPLEX SUBUNIT 4"/>
    <property type="match status" value="1"/>
</dbReference>